<dbReference type="InterPro" id="IPR050180">
    <property type="entry name" value="RNR_Ribonuclease"/>
</dbReference>
<evidence type="ECO:0000313" key="3">
    <source>
        <dbReference type="EMBL" id="SPX40619.1"/>
    </source>
</evidence>
<dbReference type="SUPFAM" id="SSF50249">
    <property type="entry name" value="Nucleic acid-binding proteins"/>
    <property type="match status" value="1"/>
</dbReference>
<evidence type="ECO:0000313" key="4">
    <source>
        <dbReference type="Proteomes" id="UP000249936"/>
    </source>
</evidence>
<protein>
    <submittedName>
        <fullName evidence="3">Ribonuclease II</fullName>
        <ecNumber evidence="3">3.1.13.1</ecNumber>
    </submittedName>
</protein>
<dbReference type="Pfam" id="PF00773">
    <property type="entry name" value="RNB"/>
    <property type="match status" value="1"/>
</dbReference>
<accession>A0A2X1PI02</accession>
<dbReference type="GO" id="GO:0008859">
    <property type="term" value="F:exoribonuclease II activity"/>
    <property type="evidence" value="ECO:0007669"/>
    <property type="project" value="UniProtKB-EC"/>
</dbReference>
<reference evidence="3 4" key="1">
    <citation type="submission" date="2018-06" db="EMBL/GenBank/DDBJ databases">
        <authorList>
            <consortium name="Pathogen Informatics"/>
            <person name="Doyle S."/>
        </authorList>
    </citation>
    <scope>NUCLEOTIDE SEQUENCE [LARGE SCALE GENOMIC DNA]</scope>
    <source>
        <strain evidence="3 4">NCTC11872</strain>
    </source>
</reference>
<organism evidence="3 4">
    <name type="scientific">Haemophilus influenzae</name>
    <dbReference type="NCBI Taxonomy" id="727"/>
    <lineage>
        <taxon>Bacteria</taxon>
        <taxon>Pseudomonadati</taxon>
        <taxon>Pseudomonadota</taxon>
        <taxon>Gammaproteobacteria</taxon>
        <taxon>Pasteurellales</taxon>
        <taxon>Pasteurellaceae</taxon>
        <taxon>Haemophilus</taxon>
    </lineage>
</organism>
<evidence type="ECO:0000259" key="2">
    <source>
        <dbReference type="Pfam" id="PF00773"/>
    </source>
</evidence>
<dbReference type="InterPro" id="IPR001900">
    <property type="entry name" value="RNase_II/R"/>
</dbReference>
<evidence type="ECO:0000256" key="1">
    <source>
        <dbReference type="ARBA" id="ARBA00022839"/>
    </source>
</evidence>
<keyword evidence="3" id="KW-0378">Hydrolase</keyword>
<dbReference type="InterPro" id="IPR022966">
    <property type="entry name" value="RNase_II/R_CS"/>
</dbReference>
<keyword evidence="1" id="KW-0540">Nuclease</keyword>
<dbReference type="GO" id="GO:0005829">
    <property type="term" value="C:cytosol"/>
    <property type="evidence" value="ECO:0007669"/>
    <property type="project" value="TreeGrafter"/>
</dbReference>
<dbReference type="PROSITE" id="PS01175">
    <property type="entry name" value="RIBONUCLEASE_II"/>
    <property type="match status" value="1"/>
</dbReference>
<dbReference type="EMBL" id="UASK01000002">
    <property type="protein sequence ID" value="SPX40619.1"/>
    <property type="molecule type" value="Genomic_DNA"/>
</dbReference>
<dbReference type="Proteomes" id="UP000249936">
    <property type="component" value="Unassembled WGS sequence"/>
</dbReference>
<dbReference type="InterPro" id="IPR012340">
    <property type="entry name" value="NA-bd_OB-fold"/>
</dbReference>
<dbReference type="AlphaFoldDB" id="A0A2X1PI02"/>
<dbReference type="GO" id="GO:0003723">
    <property type="term" value="F:RNA binding"/>
    <property type="evidence" value="ECO:0007669"/>
    <property type="project" value="InterPro"/>
</dbReference>
<keyword evidence="1" id="KW-0269">Exonuclease</keyword>
<dbReference type="PANTHER" id="PTHR23355">
    <property type="entry name" value="RIBONUCLEASE"/>
    <property type="match status" value="1"/>
</dbReference>
<name>A0A2X1PI02_HAEIF</name>
<gene>
    <name evidence="3" type="primary">rnb_2</name>
    <name evidence="3" type="ORF">NCTC11872_00194</name>
</gene>
<dbReference type="EC" id="3.1.13.1" evidence="3"/>
<dbReference type="PANTHER" id="PTHR23355:SF37">
    <property type="entry name" value="EXORIBONUCLEASE 2"/>
    <property type="match status" value="1"/>
</dbReference>
<sequence>MRHDIEPIESDYLELRLRRYLTFAEFKSELAPHFGLGLEGYATWTSPIRKYSDMVNHRLIKAVLAKTAL</sequence>
<proteinExistence type="predicted"/>
<feature type="domain" description="RNB" evidence="2">
    <location>
        <begin position="3"/>
        <end position="65"/>
    </location>
</feature>
<dbReference type="GO" id="GO:0006402">
    <property type="term" value="P:mRNA catabolic process"/>
    <property type="evidence" value="ECO:0007669"/>
    <property type="project" value="TreeGrafter"/>
</dbReference>